<dbReference type="CDD" id="cd02970">
    <property type="entry name" value="PRX_like2"/>
    <property type="match status" value="1"/>
</dbReference>
<dbReference type="SUPFAM" id="SSF52833">
    <property type="entry name" value="Thioredoxin-like"/>
    <property type="match status" value="1"/>
</dbReference>
<keyword evidence="1" id="KW-0472">Membrane</keyword>
<keyword evidence="1" id="KW-1133">Transmembrane helix</keyword>
<name>A0A386HV28_9BACT</name>
<protein>
    <submittedName>
        <fullName evidence="2">AhpC/TSA family protein</fullName>
    </submittedName>
</protein>
<dbReference type="OrthoDB" id="9809746at2"/>
<dbReference type="Pfam" id="PF13911">
    <property type="entry name" value="AhpC-TSA_2"/>
    <property type="match status" value="1"/>
</dbReference>
<dbReference type="InterPro" id="IPR032801">
    <property type="entry name" value="PXL2A/B/C"/>
</dbReference>
<dbReference type="Gene3D" id="3.40.30.10">
    <property type="entry name" value="Glutaredoxin"/>
    <property type="match status" value="1"/>
</dbReference>
<accession>A0A386HV28</accession>
<sequence>MYVKNETLKTILGKTIEIPDKEALVHIQFRRFAGCPVCNLHLQSFARRQRQIEDAGIHEVIIFHSSREELLTYTSGFPFDLVADPNKQLYKDYGVESSLWAILNPFAFISIIFGIVNSILEFLLGQRPLPSFRPEGGSFGLPADFLIGTDGKIIDCYYGRHADDHWSVEKLLHIAELANQKKLKTI</sequence>
<keyword evidence="1" id="KW-0812">Transmembrane</keyword>
<dbReference type="KEGG" id="ark:D6B99_12420"/>
<reference evidence="2 3" key="1">
    <citation type="submission" date="2018-09" db="EMBL/GenBank/DDBJ databases">
        <title>Arachidicoccus sp. nov., a bacterium isolated from soil.</title>
        <authorList>
            <person name="Weon H.-Y."/>
            <person name="Kwon S.-W."/>
            <person name="Lee S.A."/>
        </authorList>
    </citation>
    <scope>NUCLEOTIDE SEQUENCE [LARGE SCALE GENOMIC DNA]</scope>
    <source>
        <strain evidence="2 3">KIS59-12</strain>
    </source>
</reference>
<organism evidence="2 3">
    <name type="scientific">Arachidicoccus soli</name>
    <dbReference type="NCBI Taxonomy" id="2341117"/>
    <lineage>
        <taxon>Bacteria</taxon>
        <taxon>Pseudomonadati</taxon>
        <taxon>Bacteroidota</taxon>
        <taxon>Chitinophagia</taxon>
        <taxon>Chitinophagales</taxon>
        <taxon>Chitinophagaceae</taxon>
        <taxon>Arachidicoccus</taxon>
    </lineage>
</organism>
<dbReference type="AlphaFoldDB" id="A0A386HV28"/>
<keyword evidence="3" id="KW-1185">Reference proteome</keyword>
<evidence type="ECO:0000313" key="2">
    <source>
        <dbReference type="EMBL" id="AYD49426.1"/>
    </source>
</evidence>
<proteinExistence type="predicted"/>
<feature type="transmembrane region" description="Helical" evidence="1">
    <location>
        <begin position="99"/>
        <end position="124"/>
    </location>
</feature>
<dbReference type="InterPro" id="IPR036249">
    <property type="entry name" value="Thioredoxin-like_sf"/>
</dbReference>
<gene>
    <name evidence="2" type="ORF">D6B99_12420</name>
</gene>
<dbReference type="EMBL" id="CP032489">
    <property type="protein sequence ID" value="AYD49426.1"/>
    <property type="molecule type" value="Genomic_DNA"/>
</dbReference>
<evidence type="ECO:0000313" key="3">
    <source>
        <dbReference type="Proteomes" id="UP000266118"/>
    </source>
</evidence>
<dbReference type="Proteomes" id="UP000266118">
    <property type="component" value="Chromosome"/>
</dbReference>
<evidence type="ECO:0000256" key="1">
    <source>
        <dbReference type="SAM" id="Phobius"/>
    </source>
</evidence>